<dbReference type="Proteomes" id="UP000675379">
    <property type="component" value="Unassembled WGS sequence"/>
</dbReference>
<dbReference type="EMBL" id="JAGSCS010000053">
    <property type="protein sequence ID" value="MBR0577494.1"/>
    <property type="molecule type" value="Genomic_DNA"/>
</dbReference>
<gene>
    <name evidence="3" type="ORF">KCG48_14400</name>
</gene>
<accession>A0A941CST6</accession>
<feature type="region of interest" description="Disordered" evidence="1">
    <location>
        <begin position="56"/>
        <end position="115"/>
    </location>
</feature>
<dbReference type="AlphaFoldDB" id="A0A941CST6"/>
<evidence type="ECO:0000256" key="1">
    <source>
        <dbReference type="SAM" id="MobiDB-lite"/>
    </source>
</evidence>
<feature type="domain" description="YodL-like" evidence="2">
    <location>
        <begin position="1"/>
        <end position="36"/>
    </location>
</feature>
<sequence length="115" mass="13071">FTGHSLSMSDVIVLKQHGDYTAHYVDAIGFKEVPEFIKPNNPLRSIADTVEQNDNQFDGLFNNVPTKDMEKANLPTESHEEKKPQKESVKQRLKKSAEKSEVSKTLSHKTAEMER</sequence>
<evidence type="ECO:0000259" key="2">
    <source>
        <dbReference type="Pfam" id="PF14191"/>
    </source>
</evidence>
<feature type="compositionally biased region" description="Basic and acidic residues" evidence="1">
    <location>
        <begin position="67"/>
        <end position="102"/>
    </location>
</feature>
<proteinExistence type="predicted"/>
<protein>
    <submittedName>
        <fullName evidence="3">DUF4316 domain-containing protein</fullName>
    </submittedName>
</protein>
<organism evidence="3 4">
    <name type="scientific">Proteiniclasticum sediminis</name>
    <dbReference type="NCBI Taxonomy" id="2804028"/>
    <lineage>
        <taxon>Bacteria</taxon>
        <taxon>Bacillati</taxon>
        <taxon>Bacillota</taxon>
        <taxon>Clostridia</taxon>
        <taxon>Eubacteriales</taxon>
        <taxon>Clostridiaceae</taxon>
        <taxon>Proteiniclasticum</taxon>
    </lineage>
</organism>
<dbReference type="RefSeq" id="WP_211802882.1">
    <property type="nucleotide sequence ID" value="NZ_JAGSCS010000053.1"/>
</dbReference>
<name>A0A941CST6_9CLOT</name>
<feature type="non-terminal residue" evidence="3">
    <location>
        <position position="1"/>
    </location>
</feature>
<evidence type="ECO:0000313" key="3">
    <source>
        <dbReference type="EMBL" id="MBR0577494.1"/>
    </source>
</evidence>
<dbReference type="Pfam" id="PF14191">
    <property type="entry name" value="YodL"/>
    <property type="match status" value="1"/>
</dbReference>
<comment type="caution">
    <text evidence="3">The sequence shown here is derived from an EMBL/GenBank/DDBJ whole genome shotgun (WGS) entry which is preliminary data.</text>
</comment>
<keyword evidence="4" id="KW-1185">Reference proteome</keyword>
<dbReference type="InterPro" id="IPR025923">
    <property type="entry name" value="YodL-like_dom"/>
</dbReference>
<evidence type="ECO:0000313" key="4">
    <source>
        <dbReference type="Proteomes" id="UP000675379"/>
    </source>
</evidence>
<reference evidence="3" key="1">
    <citation type="submission" date="2021-04" db="EMBL/GenBank/DDBJ databases">
        <title>Proteiniclasticum sedimins sp. nov., an obligate anaerobic bacterium isolated from anaerobic sludge.</title>
        <authorList>
            <person name="Liu J."/>
        </authorList>
    </citation>
    <scope>NUCLEOTIDE SEQUENCE</scope>
    <source>
        <strain evidence="3">BAD-10</strain>
    </source>
</reference>